<sequence length="137" mass="15784">MKTKKALSNTFDVVYYFRSTGNIYTCFDRYPDWLNAWIETNKNKFIMHYQVHNLPDVSWVDDVGIIVHDFNVGDCLICTDNNIVEIGQKALYNMMCRINGIDITTPISNQAENVDLLEMNIQPNTEVSVTETIPDLL</sequence>
<accession>A0ABZ0UV73</accession>
<geneLocation type="plasmid" evidence="1 2">
    <name>unnamed1</name>
</geneLocation>
<keyword evidence="2" id="KW-1185">Reference proteome</keyword>
<dbReference type="EMBL" id="CP112933">
    <property type="protein sequence ID" value="WPY01543.1"/>
    <property type="molecule type" value="Genomic_DNA"/>
</dbReference>
<organism evidence="1 2">
    <name type="scientific">Candidatus Trichorickettsia mobilis</name>
    <dbReference type="NCBI Taxonomy" id="1346319"/>
    <lineage>
        <taxon>Bacteria</taxon>
        <taxon>Pseudomonadati</taxon>
        <taxon>Pseudomonadota</taxon>
        <taxon>Alphaproteobacteria</taxon>
        <taxon>Rickettsiales</taxon>
        <taxon>Rickettsiaceae</taxon>
        <taxon>Rickettsieae</taxon>
        <taxon>Candidatus Trichorickettsia</taxon>
    </lineage>
</organism>
<protein>
    <submittedName>
        <fullName evidence="1">Uncharacterized protein</fullName>
    </submittedName>
</protein>
<evidence type="ECO:0000313" key="1">
    <source>
        <dbReference type="EMBL" id="WPY01543.1"/>
    </source>
</evidence>
<dbReference type="Proteomes" id="UP001326613">
    <property type="component" value="Plasmid unnamed1"/>
</dbReference>
<evidence type="ECO:0000313" key="2">
    <source>
        <dbReference type="Proteomes" id="UP001326613"/>
    </source>
</evidence>
<proteinExistence type="predicted"/>
<keyword evidence="1" id="KW-0614">Plasmid</keyword>
<reference evidence="1 2" key="1">
    <citation type="submission" date="2022-10" db="EMBL/GenBank/DDBJ databases">
        <title>Host association and intracellularity evolved multiple times independently in the Rickettsiales.</title>
        <authorList>
            <person name="Castelli M."/>
            <person name="Nardi T."/>
            <person name="Gammuto L."/>
            <person name="Bellinzona G."/>
            <person name="Sabaneyeva E."/>
            <person name="Potekhin A."/>
            <person name="Serra V."/>
            <person name="Petroni G."/>
            <person name="Sassera D."/>
        </authorList>
    </citation>
    <scope>NUCLEOTIDE SEQUENCE [LARGE SCALE GENOMIC DNA]</scope>
    <source>
        <strain evidence="1 2">Kr 154-4</strain>
        <plasmid evidence="1 2">unnamed1</plasmid>
    </source>
</reference>
<name>A0ABZ0UV73_9RICK</name>
<dbReference type="RefSeq" id="WP_323738934.1">
    <property type="nucleotide sequence ID" value="NZ_CP112933.1"/>
</dbReference>
<gene>
    <name evidence="1" type="ORF">Trichorick_01456</name>
</gene>